<comment type="caution">
    <text evidence="8">The sequence shown here is derived from an EMBL/GenBank/DDBJ whole genome shotgun (WGS) entry which is preliminary data.</text>
</comment>
<dbReference type="Pfam" id="PF00069">
    <property type="entry name" value="Pkinase"/>
    <property type="match status" value="1"/>
</dbReference>
<evidence type="ECO:0000256" key="3">
    <source>
        <dbReference type="ARBA" id="ARBA00022679"/>
    </source>
</evidence>
<evidence type="ECO:0000259" key="7">
    <source>
        <dbReference type="PROSITE" id="PS50011"/>
    </source>
</evidence>
<dbReference type="Proteomes" id="UP000542674">
    <property type="component" value="Unassembled WGS sequence"/>
</dbReference>
<keyword evidence="5 8" id="KW-0418">Kinase</keyword>
<dbReference type="PANTHER" id="PTHR43289:SF6">
    <property type="entry name" value="SERINE_THREONINE-PROTEIN KINASE NEKL-3"/>
    <property type="match status" value="1"/>
</dbReference>
<evidence type="ECO:0000256" key="4">
    <source>
        <dbReference type="ARBA" id="ARBA00022741"/>
    </source>
</evidence>
<proteinExistence type="predicted"/>
<dbReference type="EMBL" id="JACHJS010000001">
    <property type="protein sequence ID" value="MBB4969201.1"/>
    <property type="molecule type" value="Genomic_DNA"/>
</dbReference>
<dbReference type="Gene3D" id="3.30.200.20">
    <property type="entry name" value="Phosphorylase Kinase, domain 1"/>
    <property type="match status" value="1"/>
</dbReference>
<accession>A0A7W7T9V8</accession>
<protein>
    <recommendedName>
        <fullName evidence="1">non-specific serine/threonine protein kinase</fullName>
        <ecNumber evidence="1">2.7.11.1</ecNumber>
    </recommendedName>
</protein>
<dbReference type="InterPro" id="IPR011009">
    <property type="entry name" value="Kinase-like_dom_sf"/>
</dbReference>
<keyword evidence="2 8" id="KW-0723">Serine/threonine-protein kinase</keyword>
<evidence type="ECO:0000256" key="5">
    <source>
        <dbReference type="ARBA" id="ARBA00022777"/>
    </source>
</evidence>
<evidence type="ECO:0000256" key="2">
    <source>
        <dbReference type="ARBA" id="ARBA00022527"/>
    </source>
</evidence>
<keyword evidence="6" id="KW-0067">ATP-binding</keyword>
<dbReference type="SMART" id="SM00220">
    <property type="entry name" value="S_TKc"/>
    <property type="match status" value="1"/>
</dbReference>
<dbReference type="GO" id="GO:0005524">
    <property type="term" value="F:ATP binding"/>
    <property type="evidence" value="ECO:0007669"/>
    <property type="project" value="UniProtKB-KW"/>
</dbReference>
<dbReference type="CDD" id="cd14014">
    <property type="entry name" value="STKc_PknB_like"/>
    <property type="match status" value="1"/>
</dbReference>
<dbReference type="PROSITE" id="PS50011">
    <property type="entry name" value="PROTEIN_KINASE_DOM"/>
    <property type="match status" value="1"/>
</dbReference>
<sequence length="277" mass="30811">MPIGYPDTVFRYEPLSDRPVGRGGCGNIWKARDILLDRTVALKTVNEQLLWHDDERARRTFLKEATAGARLAQSSRHVVPVTDLGIADGIPYFVMPWIDNGTDPPDLGGQIGRMSVGRARAVLAQITEAVAVAHRNGIVHSDIAPWNIVHTKAENLYQLTDFGLLKIVENQLLSVGSGSLLRGGRQDFQPPEVRADIAAVDYSSDVYALAVTFRVLIEGDSCLRTKGGSPFPTPGVIRVRHEQRDAPDRVRQLLVRFVDEHERTDTVDDFTELLRRI</sequence>
<keyword evidence="9" id="KW-1185">Reference proteome</keyword>
<gene>
    <name evidence="8" type="ORF">F4559_006560</name>
</gene>
<dbReference type="GO" id="GO:0004674">
    <property type="term" value="F:protein serine/threonine kinase activity"/>
    <property type="evidence" value="ECO:0007669"/>
    <property type="project" value="UniProtKB-KW"/>
</dbReference>
<dbReference type="EC" id="2.7.11.1" evidence="1"/>
<feature type="domain" description="Protein kinase" evidence="7">
    <location>
        <begin position="14"/>
        <end position="277"/>
    </location>
</feature>
<name>A0A7W7T9V8_9PSEU</name>
<keyword evidence="4" id="KW-0547">Nucleotide-binding</keyword>
<dbReference type="AlphaFoldDB" id="A0A7W7T9V8"/>
<evidence type="ECO:0000313" key="8">
    <source>
        <dbReference type="EMBL" id="MBB4969201.1"/>
    </source>
</evidence>
<dbReference type="InterPro" id="IPR000719">
    <property type="entry name" value="Prot_kinase_dom"/>
</dbReference>
<reference evidence="8 9" key="1">
    <citation type="submission" date="2020-08" db="EMBL/GenBank/DDBJ databases">
        <title>Sequencing the genomes of 1000 actinobacteria strains.</title>
        <authorList>
            <person name="Klenk H.-P."/>
        </authorList>
    </citation>
    <scope>NUCLEOTIDE SEQUENCE [LARGE SCALE GENOMIC DNA]</scope>
    <source>
        <strain evidence="8 9">DSM 45084</strain>
    </source>
</reference>
<evidence type="ECO:0000256" key="1">
    <source>
        <dbReference type="ARBA" id="ARBA00012513"/>
    </source>
</evidence>
<organism evidence="8 9">
    <name type="scientific">Saccharothrix violaceirubra</name>
    <dbReference type="NCBI Taxonomy" id="413306"/>
    <lineage>
        <taxon>Bacteria</taxon>
        <taxon>Bacillati</taxon>
        <taxon>Actinomycetota</taxon>
        <taxon>Actinomycetes</taxon>
        <taxon>Pseudonocardiales</taxon>
        <taxon>Pseudonocardiaceae</taxon>
        <taxon>Saccharothrix</taxon>
    </lineage>
</organism>
<dbReference type="RefSeq" id="WP_184674892.1">
    <property type="nucleotide sequence ID" value="NZ_BAABAI010000021.1"/>
</dbReference>
<keyword evidence="3" id="KW-0808">Transferase</keyword>
<dbReference type="Gene3D" id="1.10.510.10">
    <property type="entry name" value="Transferase(Phosphotransferase) domain 1"/>
    <property type="match status" value="1"/>
</dbReference>
<dbReference type="PANTHER" id="PTHR43289">
    <property type="entry name" value="MITOGEN-ACTIVATED PROTEIN KINASE KINASE KINASE 20-RELATED"/>
    <property type="match status" value="1"/>
</dbReference>
<dbReference type="SUPFAM" id="SSF56112">
    <property type="entry name" value="Protein kinase-like (PK-like)"/>
    <property type="match status" value="1"/>
</dbReference>
<evidence type="ECO:0000313" key="9">
    <source>
        <dbReference type="Proteomes" id="UP000542674"/>
    </source>
</evidence>
<evidence type="ECO:0000256" key="6">
    <source>
        <dbReference type="ARBA" id="ARBA00022840"/>
    </source>
</evidence>